<organism evidence="1 2">
    <name type="scientific">Eumeta variegata</name>
    <name type="common">Bagworm moth</name>
    <name type="synonym">Eumeta japonica</name>
    <dbReference type="NCBI Taxonomy" id="151549"/>
    <lineage>
        <taxon>Eukaryota</taxon>
        <taxon>Metazoa</taxon>
        <taxon>Ecdysozoa</taxon>
        <taxon>Arthropoda</taxon>
        <taxon>Hexapoda</taxon>
        <taxon>Insecta</taxon>
        <taxon>Pterygota</taxon>
        <taxon>Neoptera</taxon>
        <taxon>Endopterygota</taxon>
        <taxon>Lepidoptera</taxon>
        <taxon>Glossata</taxon>
        <taxon>Ditrysia</taxon>
        <taxon>Tineoidea</taxon>
        <taxon>Psychidae</taxon>
        <taxon>Oiketicinae</taxon>
        <taxon>Eumeta</taxon>
    </lineage>
</organism>
<keyword evidence="2" id="KW-1185">Reference proteome</keyword>
<dbReference type="Proteomes" id="UP000299102">
    <property type="component" value="Unassembled WGS sequence"/>
</dbReference>
<dbReference type="AlphaFoldDB" id="A0A4C1V9H3"/>
<gene>
    <name evidence="1" type="ORF">EVAR_20756_1</name>
</gene>
<accession>A0A4C1V9H3</accession>
<reference evidence="1 2" key="1">
    <citation type="journal article" date="2019" name="Commun. Biol.">
        <title>The bagworm genome reveals a unique fibroin gene that provides high tensile strength.</title>
        <authorList>
            <person name="Kono N."/>
            <person name="Nakamura H."/>
            <person name="Ohtoshi R."/>
            <person name="Tomita M."/>
            <person name="Numata K."/>
            <person name="Arakawa K."/>
        </authorList>
    </citation>
    <scope>NUCLEOTIDE SEQUENCE [LARGE SCALE GENOMIC DNA]</scope>
</reference>
<dbReference type="EMBL" id="BGZK01000302">
    <property type="protein sequence ID" value="GBP35383.1"/>
    <property type="molecule type" value="Genomic_DNA"/>
</dbReference>
<sequence>MKLSAVIASEISQLRILVQAHPKTRGCSDSRLLQTENVVDSWTAFFPLFSVLHLKGPLEESRPSRPRAAGPMQRSPGYIANLPFSKLNRPLIASASRDRNYRLSAIALPNIDSRRARRGRGRRPRGGQPARPRLLLCFA</sequence>
<protein>
    <submittedName>
        <fullName evidence="1">Uncharacterized protein</fullName>
    </submittedName>
</protein>
<name>A0A4C1V9H3_EUMVA</name>
<proteinExistence type="predicted"/>
<evidence type="ECO:0000313" key="1">
    <source>
        <dbReference type="EMBL" id="GBP35383.1"/>
    </source>
</evidence>
<comment type="caution">
    <text evidence="1">The sequence shown here is derived from an EMBL/GenBank/DDBJ whole genome shotgun (WGS) entry which is preliminary data.</text>
</comment>
<evidence type="ECO:0000313" key="2">
    <source>
        <dbReference type="Proteomes" id="UP000299102"/>
    </source>
</evidence>